<dbReference type="EMBL" id="AJWK01031388">
    <property type="status" value="NOT_ANNOTATED_CDS"/>
    <property type="molecule type" value="Genomic_DNA"/>
</dbReference>
<keyword evidence="2" id="KW-1133">Transmembrane helix</keyword>
<feature type="region of interest" description="Disordered" evidence="1">
    <location>
        <begin position="302"/>
        <end position="334"/>
    </location>
</feature>
<evidence type="ECO:0000256" key="2">
    <source>
        <dbReference type="SAM" id="Phobius"/>
    </source>
</evidence>
<dbReference type="Proteomes" id="UP000092461">
    <property type="component" value="Unassembled WGS sequence"/>
</dbReference>
<feature type="transmembrane region" description="Helical" evidence="2">
    <location>
        <begin position="517"/>
        <end position="538"/>
    </location>
</feature>
<name>A0A1B0CVY0_LUTLO</name>
<feature type="region of interest" description="Disordered" evidence="1">
    <location>
        <begin position="238"/>
        <end position="285"/>
    </location>
</feature>
<dbReference type="EnsemblMetazoa" id="LLOJ009165-RA">
    <property type="protein sequence ID" value="LLOJ009165-PA"/>
    <property type="gene ID" value="LLOJ009165"/>
</dbReference>
<feature type="compositionally biased region" description="Low complexity" evidence="1">
    <location>
        <begin position="80"/>
        <end position="90"/>
    </location>
</feature>
<keyword evidence="4" id="KW-1185">Reference proteome</keyword>
<feature type="region of interest" description="Disordered" evidence="1">
    <location>
        <begin position="80"/>
        <end position="102"/>
    </location>
</feature>
<keyword evidence="2" id="KW-0812">Transmembrane</keyword>
<evidence type="ECO:0000313" key="3">
    <source>
        <dbReference type="EnsemblMetazoa" id="LLOJ009165-PA"/>
    </source>
</evidence>
<protein>
    <submittedName>
        <fullName evidence="3">Uncharacterized protein</fullName>
    </submittedName>
</protein>
<accession>A0A1B0CVY0</accession>
<proteinExistence type="predicted"/>
<feature type="transmembrane region" description="Helical" evidence="2">
    <location>
        <begin position="394"/>
        <end position="417"/>
    </location>
</feature>
<feature type="compositionally biased region" description="Polar residues" evidence="1">
    <location>
        <begin position="304"/>
        <end position="331"/>
    </location>
</feature>
<dbReference type="AlphaFoldDB" id="A0A1B0CVY0"/>
<reference evidence="3" key="1">
    <citation type="submission" date="2020-05" db="UniProtKB">
        <authorList>
            <consortium name="EnsemblMetazoa"/>
        </authorList>
    </citation>
    <scope>IDENTIFICATION</scope>
    <source>
        <strain evidence="3">Jacobina</strain>
    </source>
</reference>
<evidence type="ECO:0000256" key="1">
    <source>
        <dbReference type="SAM" id="MobiDB-lite"/>
    </source>
</evidence>
<dbReference type="VEuPathDB" id="VectorBase:LLONM1_010466"/>
<dbReference type="VEuPathDB" id="VectorBase:LLOJ009165"/>
<evidence type="ECO:0000313" key="4">
    <source>
        <dbReference type="Proteomes" id="UP000092461"/>
    </source>
</evidence>
<organism evidence="3 4">
    <name type="scientific">Lutzomyia longipalpis</name>
    <name type="common">Sand fly</name>
    <dbReference type="NCBI Taxonomy" id="7200"/>
    <lineage>
        <taxon>Eukaryota</taxon>
        <taxon>Metazoa</taxon>
        <taxon>Ecdysozoa</taxon>
        <taxon>Arthropoda</taxon>
        <taxon>Hexapoda</taxon>
        <taxon>Insecta</taxon>
        <taxon>Pterygota</taxon>
        <taxon>Neoptera</taxon>
        <taxon>Endopterygota</taxon>
        <taxon>Diptera</taxon>
        <taxon>Nematocera</taxon>
        <taxon>Psychodoidea</taxon>
        <taxon>Psychodidae</taxon>
        <taxon>Lutzomyia</taxon>
        <taxon>Lutzomyia</taxon>
    </lineage>
</organism>
<feature type="region of interest" description="Disordered" evidence="1">
    <location>
        <begin position="38"/>
        <end position="59"/>
    </location>
</feature>
<feature type="transmembrane region" description="Helical" evidence="2">
    <location>
        <begin position="486"/>
        <end position="505"/>
    </location>
</feature>
<dbReference type="EMBL" id="AJWK01031389">
    <property type="status" value="NOT_ANNOTATED_CDS"/>
    <property type="molecule type" value="Genomic_DNA"/>
</dbReference>
<keyword evidence="2" id="KW-0472">Membrane</keyword>
<sequence>MSHYTNPAFCLQSELYTPPTKVQKSDAVKCATDIRGVGSPGRTLPQHTGQFLPPKPGPKPLSLTTSKSFGSIELINTTRPTPTVVTSSSPMRGRNQGGSSSGKFALVPVEELSRNDKHRYTVVPAQRAKFLASREALNTSDDAPFCSLPINFSPDEQPKLKNAFSTNFDSKSFFLNDSRYTLIPTDKDEEIVDENHEIIEIHNGKVHRYAVLPTEEDPDDIQEQEETSMNRNFQTIARSPSRRRLHHSYASIRDTKSPPKVLKTPTAATASTPQRPAPPVPVQMSTLTPQKNLATQKLHELLSTPPQKTPQKNISAATTPRQIPATTSTPVKQLAPQRRLRYEEQQHGHVPTDIRTTAVISPRLQAPSHYDDATPTKSWSNLSLQKVANATATIGAVSLMLILCGLMNSGLSIYLVARVGRSHYLDTGIISGFSAVALGFLGFRSRQCEWLPNRNYTSGYILVTVFSLLNCCGLLVLLALHPIPGYILVTVFSLLNCCGLLVLLALHPIPGTPIHDITTGVVLGLSSLTLLLISLGAISSRWCRSPPPDNRVDYVH</sequence>
<feature type="transmembrane region" description="Helical" evidence="2">
    <location>
        <begin position="458"/>
        <end position="479"/>
    </location>
</feature>
<feature type="transmembrane region" description="Helical" evidence="2">
    <location>
        <begin position="424"/>
        <end position="443"/>
    </location>
</feature>